<dbReference type="AlphaFoldDB" id="A0A4R6DM81"/>
<dbReference type="SUPFAM" id="SSF55961">
    <property type="entry name" value="Bet v1-like"/>
    <property type="match status" value="1"/>
</dbReference>
<protein>
    <submittedName>
        <fullName evidence="3">Uncharacterized protein YndB with AHSA1/START domain</fullName>
    </submittedName>
</protein>
<evidence type="ECO:0000313" key="3">
    <source>
        <dbReference type="EMBL" id="TDN45258.1"/>
    </source>
</evidence>
<dbReference type="InterPro" id="IPR013538">
    <property type="entry name" value="ASHA1/2-like_C"/>
</dbReference>
<accession>A0A4R6DM81</accession>
<feature type="domain" description="Activator of Hsp90 ATPase homologue 1/2-like C-terminal" evidence="2">
    <location>
        <begin position="26"/>
        <end position="132"/>
    </location>
</feature>
<organism evidence="3 4">
    <name type="scientific">Curtobacterium flaccumfaciens</name>
    <dbReference type="NCBI Taxonomy" id="2035"/>
    <lineage>
        <taxon>Bacteria</taxon>
        <taxon>Bacillati</taxon>
        <taxon>Actinomycetota</taxon>
        <taxon>Actinomycetes</taxon>
        <taxon>Micrococcales</taxon>
        <taxon>Microbacteriaceae</taxon>
        <taxon>Curtobacterium</taxon>
    </lineage>
</organism>
<comment type="similarity">
    <text evidence="1">Belongs to the AHA1 family.</text>
</comment>
<dbReference type="EMBL" id="SNVW01000003">
    <property type="protein sequence ID" value="TDN45258.1"/>
    <property type="molecule type" value="Genomic_DNA"/>
</dbReference>
<evidence type="ECO:0000313" key="4">
    <source>
        <dbReference type="Proteomes" id="UP000295764"/>
    </source>
</evidence>
<reference evidence="3 4" key="1">
    <citation type="submission" date="2019-03" db="EMBL/GenBank/DDBJ databases">
        <title>Genomic analyses of the natural microbiome of Caenorhabditis elegans.</title>
        <authorList>
            <person name="Samuel B."/>
        </authorList>
    </citation>
    <scope>NUCLEOTIDE SEQUENCE [LARGE SCALE GENOMIC DNA]</scope>
    <source>
        <strain evidence="3 4">JUb65</strain>
    </source>
</reference>
<dbReference type="Gene3D" id="3.30.530.20">
    <property type="match status" value="1"/>
</dbReference>
<sequence length="162" mass="17914">MRTTDGTIEDAPGGGYLLRFAQTYPTTPEDLWDAVTDRERLSRWMAPHEGDLRLGGHWVARYDDGTALTEGTVTACDPPRSFTTTWHARGEDETTVVVTVDPAPDGAALRLEHAGVASRNYGAGWHTYLELLELDLAGDLDGIAAFDWDARYAQLQSRYRGD</sequence>
<dbReference type="RefSeq" id="WP_133519100.1">
    <property type="nucleotide sequence ID" value="NZ_SNVW01000003.1"/>
</dbReference>
<dbReference type="CDD" id="cd08899">
    <property type="entry name" value="SRPBCC_CalC_Aha1-like_6"/>
    <property type="match status" value="1"/>
</dbReference>
<dbReference type="Pfam" id="PF08327">
    <property type="entry name" value="AHSA1"/>
    <property type="match status" value="1"/>
</dbReference>
<evidence type="ECO:0000259" key="2">
    <source>
        <dbReference type="Pfam" id="PF08327"/>
    </source>
</evidence>
<dbReference type="OrthoDB" id="8117292at2"/>
<dbReference type="InterPro" id="IPR023393">
    <property type="entry name" value="START-like_dom_sf"/>
</dbReference>
<dbReference type="Proteomes" id="UP000295764">
    <property type="component" value="Unassembled WGS sequence"/>
</dbReference>
<proteinExistence type="inferred from homology"/>
<gene>
    <name evidence="3" type="ORF">EDF64_103182</name>
</gene>
<name>A0A4R6DM81_9MICO</name>
<evidence type="ECO:0000256" key="1">
    <source>
        <dbReference type="ARBA" id="ARBA00006817"/>
    </source>
</evidence>
<comment type="caution">
    <text evidence="3">The sequence shown here is derived from an EMBL/GenBank/DDBJ whole genome shotgun (WGS) entry which is preliminary data.</text>
</comment>